<keyword evidence="4" id="KW-0521">NADP</keyword>
<evidence type="ECO:0000259" key="6">
    <source>
        <dbReference type="Pfam" id="PF00724"/>
    </source>
</evidence>
<dbReference type="Pfam" id="PF00724">
    <property type="entry name" value="Oxidored_FMN"/>
    <property type="match status" value="1"/>
</dbReference>
<comment type="caution">
    <text evidence="7">The sequence shown here is derived from an EMBL/GenBank/DDBJ whole genome shotgun (WGS) entry which is preliminary data.</text>
</comment>
<evidence type="ECO:0000256" key="5">
    <source>
        <dbReference type="ARBA" id="ARBA00023002"/>
    </source>
</evidence>
<comment type="cofactor">
    <cofactor evidence="1">
        <name>FMN</name>
        <dbReference type="ChEBI" id="CHEBI:58210"/>
    </cofactor>
</comment>
<dbReference type="Gene3D" id="3.20.20.70">
    <property type="entry name" value="Aldolase class I"/>
    <property type="match status" value="1"/>
</dbReference>
<protein>
    <submittedName>
        <fullName evidence="7">NADH:flavin oxidoreductase/NADH oxidase</fullName>
    </submittedName>
</protein>
<dbReference type="Proteomes" id="UP001169027">
    <property type="component" value="Unassembled WGS sequence"/>
</dbReference>
<accession>A0ABT8S4E2</accession>
<evidence type="ECO:0000313" key="7">
    <source>
        <dbReference type="EMBL" id="MDO1533625.1"/>
    </source>
</evidence>
<evidence type="ECO:0000313" key="8">
    <source>
        <dbReference type="Proteomes" id="UP001169027"/>
    </source>
</evidence>
<dbReference type="RefSeq" id="WP_301810461.1">
    <property type="nucleotide sequence ID" value="NZ_JAUJZH010000009.1"/>
</dbReference>
<evidence type="ECO:0000256" key="3">
    <source>
        <dbReference type="ARBA" id="ARBA00022643"/>
    </source>
</evidence>
<dbReference type="EMBL" id="JAUKVY010000009">
    <property type="protein sequence ID" value="MDO1533625.1"/>
    <property type="molecule type" value="Genomic_DNA"/>
</dbReference>
<sequence>MSVTSPAAPESHLFSALAMGGMHFPNRIVVSPMCQYSARDGVANDWHLQHLMQLAMSGAGLVMVEATAVDARGRITHGCLGLYSDAAEAALSRVLQAARAVAAPSTRFGIQLGHAGRKGSAQVPWEGGGPLKAGGDGGAPWRCAAPSALPFAPDWHTPEALDEAGIEGLVEAYVDAARRAVRLGFDVIELHCAHGYLLHQFQSPLSNRRDDAWGGDAAGRDRLPLHIARRLHEQVPGSRVLGARITGTDWAEGGLGVDDAVRLAQGLKDIGFGYVCVSSGFVVRGERIPFGPGFQVGLAAQVRRRSGIATRAVGGISEPAQAAAIVASGQADQVALARPFLADPRWVWRAAETLGITPYYPPPYRRAAGLRKPAMAADA</sequence>
<keyword evidence="2" id="KW-0285">Flavoprotein</keyword>
<dbReference type="InterPro" id="IPR001155">
    <property type="entry name" value="OxRdtase_FMN_N"/>
</dbReference>
<feature type="domain" description="NADH:flavin oxidoreductase/NADH oxidase N-terminal" evidence="6">
    <location>
        <begin position="13"/>
        <end position="353"/>
    </location>
</feature>
<keyword evidence="3" id="KW-0288">FMN</keyword>
<name>A0ABT8S4E2_9BURK</name>
<reference evidence="7" key="1">
    <citation type="submission" date="2023-06" db="EMBL/GenBank/DDBJ databases">
        <authorList>
            <person name="Jiang Y."/>
            <person name="Liu Q."/>
        </authorList>
    </citation>
    <scope>NUCLEOTIDE SEQUENCE</scope>
    <source>
        <strain evidence="7">CGMCC 1.12090</strain>
    </source>
</reference>
<dbReference type="InterPro" id="IPR013785">
    <property type="entry name" value="Aldolase_TIM"/>
</dbReference>
<organism evidence="7 8">
    <name type="scientific">Variovorax ginsengisoli</name>
    <dbReference type="NCBI Taxonomy" id="363844"/>
    <lineage>
        <taxon>Bacteria</taxon>
        <taxon>Pseudomonadati</taxon>
        <taxon>Pseudomonadota</taxon>
        <taxon>Betaproteobacteria</taxon>
        <taxon>Burkholderiales</taxon>
        <taxon>Comamonadaceae</taxon>
        <taxon>Variovorax</taxon>
    </lineage>
</organism>
<evidence type="ECO:0000256" key="2">
    <source>
        <dbReference type="ARBA" id="ARBA00022630"/>
    </source>
</evidence>
<keyword evidence="5" id="KW-0560">Oxidoreductase</keyword>
<dbReference type="SUPFAM" id="SSF51395">
    <property type="entry name" value="FMN-linked oxidoreductases"/>
    <property type="match status" value="1"/>
</dbReference>
<dbReference type="InterPro" id="IPR044152">
    <property type="entry name" value="YqjM-like"/>
</dbReference>
<keyword evidence="8" id="KW-1185">Reference proteome</keyword>
<proteinExistence type="predicted"/>
<evidence type="ECO:0000256" key="4">
    <source>
        <dbReference type="ARBA" id="ARBA00022857"/>
    </source>
</evidence>
<dbReference type="PANTHER" id="PTHR43303">
    <property type="entry name" value="NADPH DEHYDROGENASE C23G7.10C-RELATED"/>
    <property type="match status" value="1"/>
</dbReference>
<dbReference type="PANTHER" id="PTHR43303:SF4">
    <property type="entry name" value="NADPH DEHYDROGENASE C23G7.10C-RELATED"/>
    <property type="match status" value="1"/>
</dbReference>
<evidence type="ECO:0000256" key="1">
    <source>
        <dbReference type="ARBA" id="ARBA00001917"/>
    </source>
</evidence>
<gene>
    <name evidence="7" type="ORF">Q2T77_15130</name>
</gene>
<dbReference type="CDD" id="cd02932">
    <property type="entry name" value="OYE_YqiM_FMN"/>
    <property type="match status" value="1"/>
</dbReference>